<keyword evidence="3" id="KW-1185">Reference proteome</keyword>
<sequence length="81" mass="7967">MKCLSIIAIAILSLTACTPTERGAAVGAGIGATAGAITTGTKTGAAVGAAIGGVTGALIGRARDGRCIYRDRRGRTYRAAC</sequence>
<name>A0ABW3FFH4_9HYPH</name>
<reference evidence="3" key="1">
    <citation type="journal article" date="2019" name="Int. J. Syst. Evol. Microbiol.">
        <title>The Global Catalogue of Microorganisms (GCM) 10K type strain sequencing project: providing services to taxonomists for standard genome sequencing and annotation.</title>
        <authorList>
            <consortium name="The Broad Institute Genomics Platform"/>
            <consortium name="The Broad Institute Genome Sequencing Center for Infectious Disease"/>
            <person name="Wu L."/>
            <person name="Ma J."/>
        </authorList>
    </citation>
    <scope>NUCLEOTIDE SEQUENCE [LARGE SCALE GENOMIC DNA]</scope>
    <source>
        <strain evidence="3">CCUG 60023</strain>
    </source>
</reference>
<evidence type="ECO:0000259" key="1">
    <source>
        <dbReference type="Pfam" id="PF13488"/>
    </source>
</evidence>
<organism evidence="2 3">
    <name type="scientific">Pseudahrensia aquimaris</name>
    <dbReference type="NCBI Taxonomy" id="744461"/>
    <lineage>
        <taxon>Bacteria</taxon>
        <taxon>Pseudomonadati</taxon>
        <taxon>Pseudomonadota</taxon>
        <taxon>Alphaproteobacteria</taxon>
        <taxon>Hyphomicrobiales</taxon>
        <taxon>Ahrensiaceae</taxon>
        <taxon>Pseudahrensia</taxon>
    </lineage>
</organism>
<dbReference type="Proteomes" id="UP001597101">
    <property type="component" value="Unassembled WGS sequence"/>
</dbReference>
<proteinExistence type="predicted"/>
<comment type="caution">
    <text evidence="2">The sequence shown here is derived from an EMBL/GenBank/DDBJ whole genome shotgun (WGS) entry which is preliminary data.</text>
</comment>
<dbReference type="Pfam" id="PF13488">
    <property type="entry name" value="Gly-zipper_Omp"/>
    <property type="match status" value="1"/>
</dbReference>
<gene>
    <name evidence="2" type="ORF">ACFQ14_12485</name>
</gene>
<protein>
    <submittedName>
        <fullName evidence="2">Glycine zipper domain-containing protein</fullName>
    </submittedName>
</protein>
<accession>A0ABW3FFH4</accession>
<dbReference type="InterPro" id="IPR039567">
    <property type="entry name" value="Gly-zipper"/>
</dbReference>
<dbReference type="RefSeq" id="WP_377213087.1">
    <property type="nucleotide sequence ID" value="NZ_JBHTJV010000010.1"/>
</dbReference>
<feature type="domain" description="Glycine zipper" evidence="1">
    <location>
        <begin position="23"/>
        <end position="62"/>
    </location>
</feature>
<evidence type="ECO:0000313" key="2">
    <source>
        <dbReference type="EMBL" id="MFD0917229.1"/>
    </source>
</evidence>
<evidence type="ECO:0000313" key="3">
    <source>
        <dbReference type="Proteomes" id="UP001597101"/>
    </source>
</evidence>
<dbReference type="EMBL" id="JBHTJV010000010">
    <property type="protein sequence ID" value="MFD0917229.1"/>
    <property type="molecule type" value="Genomic_DNA"/>
</dbReference>
<dbReference type="PROSITE" id="PS51257">
    <property type="entry name" value="PROKAR_LIPOPROTEIN"/>
    <property type="match status" value="1"/>
</dbReference>